<accession>E2BZT2</accession>
<evidence type="ECO:0000256" key="1">
    <source>
        <dbReference type="SAM" id="MobiDB-lite"/>
    </source>
</evidence>
<evidence type="ECO:0000313" key="3">
    <source>
        <dbReference type="Proteomes" id="UP000008237"/>
    </source>
</evidence>
<reference evidence="2 3" key="1">
    <citation type="journal article" date="2010" name="Science">
        <title>Genomic comparison of the ants Camponotus floridanus and Harpegnathos saltator.</title>
        <authorList>
            <person name="Bonasio R."/>
            <person name="Zhang G."/>
            <person name="Ye C."/>
            <person name="Mutti N.S."/>
            <person name="Fang X."/>
            <person name="Qin N."/>
            <person name="Donahue G."/>
            <person name="Yang P."/>
            <person name="Li Q."/>
            <person name="Li C."/>
            <person name="Zhang P."/>
            <person name="Huang Z."/>
            <person name="Berger S.L."/>
            <person name="Reinberg D."/>
            <person name="Wang J."/>
            <person name="Liebig J."/>
        </authorList>
    </citation>
    <scope>NUCLEOTIDE SEQUENCE [LARGE SCALE GENOMIC DNA]</scope>
    <source>
        <strain evidence="2 3">R22 G/1</strain>
    </source>
</reference>
<gene>
    <name evidence="2" type="ORF">EAI_16398</name>
</gene>
<evidence type="ECO:0000313" key="2">
    <source>
        <dbReference type="EMBL" id="EFN78797.1"/>
    </source>
</evidence>
<proteinExistence type="predicted"/>
<protein>
    <submittedName>
        <fullName evidence="2">Uncharacterized protein</fullName>
    </submittedName>
</protein>
<dbReference type="InParanoid" id="E2BZT2"/>
<keyword evidence="3" id="KW-1185">Reference proteome</keyword>
<dbReference type="EMBL" id="GL451674">
    <property type="protein sequence ID" value="EFN78797.1"/>
    <property type="molecule type" value="Genomic_DNA"/>
</dbReference>
<name>E2BZT2_HARSA</name>
<dbReference type="Proteomes" id="UP000008237">
    <property type="component" value="Unassembled WGS sequence"/>
</dbReference>
<sequence>MPQDPGPKKRPKRYGVFNTSNQRPHRSPGRIPAAANFCVPQARTLCGLVASEADACERARTAVAADKCCRKDREGTGEVVSLST</sequence>
<feature type="region of interest" description="Disordered" evidence="1">
    <location>
        <begin position="1"/>
        <end position="29"/>
    </location>
</feature>
<dbReference type="AlphaFoldDB" id="E2BZT2"/>
<organism evidence="3">
    <name type="scientific">Harpegnathos saltator</name>
    <name type="common">Jerdon's jumping ant</name>
    <dbReference type="NCBI Taxonomy" id="610380"/>
    <lineage>
        <taxon>Eukaryota</taxon>
        <taxon>Metazoa</taxon>
        <taxon>Ecdysozoa</taxon>
        <taxon>Arthropoda</taxon>
        <taxon>Hexapoda</taxon>
        <taxon>Insecta</taxon>
        <taxon>Pterygota</taxon>
        <taxon>Neoptera</taxon>
        <taxon>Endopterygota</taxon>
        <taxon>Hymenoptera</taxon>
        <taxon>Apocrita</taxon>
        <taxon>Aculeata</taxon>
        <taxon>Formicoidea</taxon>
        <taxon>Formicidae</taxon>
        <taxon>Ponerinae</taxon>
        <taxon>Ponerini</taxon>
        <taxon>Harpegnathos</taxon>
    </lineage>
</organism>